<name>A0AA88I1K7_ARTSF</name>
<evidence type="ECO:0000313" key="3">
    <source>
        <dbReference type="Proteomes" id="UP001187531"/>
    </source>
</evidence>
<proteinExistence type="predicted"/>
<dbReference type="Proteomes" id="UP001187531">
    <property type="component" value="Unassembled WGS sequence"/>
</dbReference>
<feature type="region of interest" description="Disordered" evidence="1">
    <location>
        <begin position="1"/>
        <end position="41"/>
    </location>
</feature>
<sequence length="151" mass="16636">MTGSKNKSRRTYQLSSGTDGKPEKSRGLSTEQKTKKKKKMATDNLELRTAQNVNCMESCEDVAIVSSCTASRKSKMKIVQVGHKEPANNVQKDIDVEIHLSAWFVSEDVPFIKANTIIPFLNAYAPDPAVLKSVQIKQTKITGTVKNVLAP</sequence>
<comment type="caution">
    <text evidence="2">The sequence shown here is derived from an EMBL/GenBank/DDBJ whole genome shotgun (WGS) entry which is preliminary data.</text>
</comment>
<evidence type="ECO:0000256" key="1">
    <source>
        <dbReference type="SAM" id="MobiDB-lite"/>
    </source>
</evidence>
<accession>A0AA88I1K7</accession>
<dbReference type="EMBL" id="JAVRJZ010000009">
    <property type="protein sequence ID" value="KAK2718419.1"/>
    <property type="molecule type" value="Genomic_DNA"/>
</dbReference>
<feature type="compositionally biased region" description="Basic residues" evidence="1">
    <location>
        <begin position="1"/>
        <end position="10"/>
    </location>
</feature>
<evidence type="ECO:0000313" key="2">
    <source>
        <dbReference type="EMBL" id="KAK2718419.1"/>
    </source>
</evidence>
<organism evidence="2 3">
    <name type="scientific">Artemia franciscana</name>
    <name type="common">Brine shrimp</name>
    <name type="synonym">Artemia sanfranciscana</name>
    <dbReference type="NCBI Taxonomy" id="6661"/>
    <lineage>
        <taxon>Eukaryota</taxon>
        <taxon>Metazoa</taxon>
        <taxon>Ecdysozoa</taxon>
        <taxon>Arthropoda</taxon>
        <taxon>Crustacea</taxon>
        <taxon>Branchiopoda</taxon>
        <taxon>Anostraca</taxon>
        <taxon>Artemiidae</taxon>
        <taxon>Artemia</taxon>
    </lineage>
</organism>
<dbReference type="AlphaFoldDB" id="A0AA88I1K7"/>
<keyword evidence="3" id="KW-1185">Reference proteome</keyword>
<protein>
    <submittedName>
        <fullName evidence="2">Uncharacterized protein</fullName>
    </submittedName>
</protein>
<gene>
    <name evidence="2" type="ORF">QYM36_005658</name>
</gene>
<reference evidence="2" key="1">
    <citation type="submission" date="2023-07" db="EMBL/GenBank/DDBJ databases">
        <title>Chromosome-level genome assembly of Artemia franciscana.</title>
        <authorList>
            <person name="Jo E."/>
        </authorList>
    </citation>
    <scope>NUCLEOTIDE SEQUENCE</scope>
    <source>
        <tissue evidence="2">Whole body</tissue>
    </source>
</reference>